<evidence type="ECO:0000313" key="2">
    <source>
        <dbReference type="Proteomes" id="UP000028542"/>
    </source>
</evidence>
<dbReference type="EMBL" id="JPMD01000032">
    <property type="protein sequence ID" value="KEZ85633.1"/>
    <property type="molecule type" value="Genomic_DNA"/>
</dbReference>
<evidence type="ECO:0008006" key="3">
    <source>
        <dbReference type="Google" id="ProtNLM"/>
    </source>
</evidence>
<name>A0A084J9J9_9CLOT</name>
<protein>
    <recommendedName>
        <fullName evidence="3">Transcriptional regulator</fullName>
    </recommendedName>
</protein>
<sequence length="87" mass="10015">MGIREDILVYINENDNMITCDDCITRKLKLSRRQAAYQKCNELESRGLINRKTNVCSVCGKSKKCNWSKNTISNIGEKKKYLLGLKI</sequence>
<accession>A0A084J9J9</accession>
<reference evidence="1 2" key="1">
    <citation type="submission" date="2014-07" db="EMBL/GenBank/DDBJ databases">
        <title>Draft genome of Clostridium sulfidigenes 113A isolated from sediments associated with methane hydrate from Krishna Godavari basin.</title>
        <authorList>
            <person name="Honkalas V.S."/>
            <person name="Dabir A.P."/>
            <person name="Arora P."/>
            <person name="Dhakephalkar P.K."/>
        </authorList>
    </citation>
    <scope>NUCLEOTIDE SEQUENCE [LARGE SCALE GENOMIC DNA]</scope>
    <source>
        <strain evidence="1 2">113A</strain>
    </source>
</reference>
<keyword evidence="2" id="KW-1185">Reference proteome</keyword>
<dbReference type="Proteomes" id="UP000028542">
    <property type="component" value="Unassembled WGS sequence"/>
</dbReference>
<proteinExistence type="predicted"/>
<evidence type="ECO:0000313" key="1">
    <source>
        <dbReference type="EMBL" id="KEZ85633.1"/>
    </source>
</evidence>
<comment type="caution">
    <text evidence="1">The sequence shown here is derived from an EMBL/GenBank/DDBJ whole genome shotgun (WGS) entry which is preliminary data.</text>
</comment>
<organism evidence="1 2">
    <name type="scientific">Clostridium sulfidigenes</name>
    <dbReference type="NCBI Taxonomy" id="318464"/>
    <lineage>
        <taxon>Bacteria</taxon>
        <taxon>Bacillati</taxon>
        <taxon>Bacillota</taxon>
        <taxon>Clostridia</taxon>
        <taxon>Eubacteriales</taxon>
        <taxon>Clostridiaceae</taxon>
        <taxon>Clostridium</taxon>
    </lineage>
</organism>
<dbReference type="AlphaFoldDB" id="A0A084J9J9"/>
<gene>
    <name evidence="1" type="ORF">IO99_13225</name>
</gene>
<dbReference type="RefSeq" id="WP_035133988.1">
    <property type="nucleotide sequence ID" value="NZ_JPMD01000032.1"/>
</dbReference>